<sequence>MTNIFFYEVEFIQDKGTYIVNKEDLLKALEGFIVAFLVAIILYLRMEADGEAVQGPNCAVDFANALKDFIAGEFDEEKASDPFDIVREFRSIAAKCAIAVTDKRTETFRDWELEVKLWHLFEILLSFRTADQELESMDVRHFNSSAVFEKQLLHENRELYQIWLIMVWIQTNMTPPSRPSGLPTTKWSNTMMSGGLKSCDLDYPLRNELAQLDPKDKEEDCIFFKYVYELLIAGKIEEALEECKLSDNLTISMILCGMQVYVDPRIDTQVSDDFESRQGIKKHALWRRTVYSLSRDPKLNQYERAIYCFLAGDIPPEGVTDTAGWDSGLLLYLNQILQIEVENYLKSQNKISKDELILLIPSHALDLQTVLNLLSSRYPAESEHPIRVLMGGIILDTLQSVLHSAVKLLLQMIQGQTTENDMADKPYLLRIVTHMSIVLDLVSPGIITPRDKSKLITAYLSIMKLHNLYEVIPVYISFLEEEDVIEAYSFILSTLEDQNVRAEQLEISNFLRLPTSNILRKTTERVFAETEPDYTPKGEVTVTYDITSVDKHLISSVEWLLQGRLYIDAVDSVIALSRRFLITGKIKSLEYFMNHNSLDDLLKNYKLDMLSQRSGSDDNDVKMKEIQEYQRLIAELKKFDEWRKTVSQLNSESNVPSLIERFQEYSKGTFELIRSFFVELYEQEDHPDRNIYFEIRSLYTPYLIIELHKELVEAALLLKIPTFIREALKFANLVANETDKIYLLFQSSGKLQEYLKLVAQTATLSGDSSL</sequence>
<keyword evidence="5 7" id="KW-0906">Nuclear pore complex</keyword>
<protein>
    <recommendedName>
        <fullName evidence="7">Nuclear pore complex protein</fullName>
    </recommendedName>
</protein>
<keyword evidence="9" id="KW-1185">Reference proteome</keyword>
<dbReference type="GO" id="GO:0000973">
    <property type="term" value="P:post-transcriptional tethering of RNA polymerase II gene DNA at nuclear periphery"/>
    <property type="evidence" value="ECO:0007669"/>
    <property type="project" value="TreeGrafter"/>
</dbReference>
<evidence type="ECO:0000256" key="7">
    <source>
        <dbReference type="RuleBase" id="RU365072"/>
    </source>
</evidence>
<evidence type="ECO:0000256" key="2">
    <source>
        <dbReference type="ARBA" id="ARBA00022816"/>
    </source>
</evidence>
<dbReference type="GO" id="GO:0006406">
    <property type="term" value="P:mRNA export from nucleus"/>
    <property type="evidence" value="ECO:0007669"/>
    <property type="project" value="TreeGrafter"/>
</dbReference>
<keyword evidence="1 7" id="KW-0813">Transport</keyword>
<accession>A0A7G3ZA95</accession>
<gene>
    <name evidence="8" type="ORF">HG536_0A02480</name>
</gene>
<dbReference type="Proteomes" id="UP000515788">
    <property type="component" value="Chromosome 1"/>
</dbReference>
<dbReference type="EMBL" id="CP059246">
    <property type="protein sequence ID" value="QLL30431.1"/>
    <property type="molecule type" value="Genomic_DNA"/>
</dbReference>
<dbReference type="Gene3D" id="1.10.3450.20">
    <property type="match status" value="1"/>
</dbReference>
<evidence type="ECO:0000256" key="6">
    <source>
        <dbReference type="ARBA" id="ARBA00023242"/>
    </source>
</evidence>
<evidence type="ECO:0000256" key="3">
    <source>
        <dbReference type="ARBA" id="ARBA00022927"/>
    </source>
</evidence>
<evidence type="ECO:0000256" key="5">
    <source>
        <dbReference type="ARBA" id="ARBA00023132"/>
    </source>
</evidence>
<dbReference type="RefSeq" id="XP_037137106.1">
    <property type="nucleotide sequence ID" value="XM_037281211.1"/>
</dbReference>
<dbReference type="PANTHER" id="PTHR13003:SF2">
    <property type="entry name" value="NUCLEAR PORE COMPLEX PROTEIN NUP107"/>
    <property type="match status" value="1"/>
</dbReference>
<proteinExistence type="inferred from homology"/>
<dbReference type="InterPro" id="IPR007252">
    <property type="entry name" value="Nup84/Nup107"/>
</dbReference>
<evidence type="ECO:0000256" key="1">
    <source>
        <dbReference type="ARBA" id="ARBA00022448"/>
    </source>
</evidence>
<organism evidence="8 9">
    <name type="scientific">Torulaspora globosa</name>
    <dbReference type="NCBI Taxonomy" id="48254"/>
    <lineage>
        <taxon>Eukaryota</taxon>
        <taxon>Fungi</taxon>
        <taxon>Dikarya</taxon>
        <taxon>Ascomycota</taxon>
        <taxon>Saccharomycotina</taxon>
        <taxon>Saccharomycetes</taxon>
        <taxon>Saccharomycetales</taxon>
        <taxon>Saccharomycetaceae</taxon>
        <taxon>Torulaspora</taxon>
    </lineage>
</organism>
<dbReference type="PANTHER" id="PTHR13003">
    <property type="entry name" value="NUP107-RELATED"/>
    <property type="match status" value="1"/>
</dbReference>
<keyword evidence="6 7" id="KW-0539">Nucleus</keyword>
<dbReference type="AlphaFoldDB" id="A0A7G3ZA95"/>
<comment type="subcellular location">
    <subcellularLocation>
        <location evidence="7">Nucleus</location>
        <location evidence="7">Nuclear pore complex</location>
    </subcellularLocation>
    <subcellularLocation>
        <location evidence="7">Nucleus membrane</location>
    </subcellularLocation>
</comment>
<dbReference type="OrthoDB" id="3098at2759"/>
<dbReference type="GO" id="GO:0031965">
    <property type="term" value="C:nuclear membrane"/>
    <property type="evidence" value="ECO:0007669"/>
    <property type="project" value="UniProtKB-SubCell"/>
</dbReference>
<comment type="function">
    <text evidence="7">Functions as a component of the nuclear pore complex (NPC).</text>
</comment>
<keyword evidence="2" id="KW-0509">mRNA transport</keyword>
<comment type="similarity">
    <text evidence="7">Belongs to the nucleoporin Nup84/Nup107 family.</text>
</comment>
<comment type="subunit">
    <text evidence="7">Part of the nuclear pore complex (NPC).</text>
</comment>
<keyword evidence="7" id="KW-0472">Membrane</keyword>
<keyword evidence="3" id="KW-0653">Protein transport</keyword>
<dbReference type="GO" id="GO:0031080">
    <property type="term" value="C:nuclear pore outer ring"/>
    <property type="evidence" value="ECO:0007669"/>
    <property type="project" value="TreeGrafter"/>
</dbReference>
<dbReference type="KEGG" id="tgb:HG536_0A02480"/>
<dbReference type="Gene3D" id="1.20.190.50">
    <property type="match status" value="1"/>
</dbReference>
<dbReference type="GO" id="GO:0017056">
    <property type="term" value="F:structural constituent of nuclear pore"/>
    <property type="evidence" value="ECO:0007669"/>
    <property type="project" value="UniProtKB-UniRule"/>
</dbReference>
<reference evidence="8 9" key="1">
    <citation type="submission" date="2020-06" db="EMBL/GenBank/DDBJ databases">
        <title>The yeast mating-type switching endonuclease HO is a domesticated member of an unorthodox homing genetic element family.</title>
        <authorList>
            <person name="Coughlan A.Y."/>
            <person name="Lombardi L."/>
            <person name="Braun-Galleani S."/>
            <person name="Martos A.R."/>
            <person name="Galeote V."/>
            <person name="Bigey F."/>
            <person name="Dequin S."/>
            <person name="Byrne K.P."/>
            <person name="Wolfe K.H."/>
        </authorList>
    </citation>
    <scope>NUCLEOTIDE SEQUENCE [LARGE SCALE GENOMIC DNA]</scope>
    <source>
        <strain evidence="8 9">CBS764</strain>
    </source>
</reference>
<dbReference type="Pfam" id="PF04121">
    <property type="entry name" value="Nup84_Nup100"/>
    <property type="match status" value="1"/>
</dbReference>
<evidence type="ECO:0000256" key="4">
    <source>
        <dbReference type="ARBA" id="ARBA00023010"/>
    </source>
</evidence>
<keyword evidence="4 7" id="KW-0811">Translocation</keyword>
<evidence type="ECO:0000313" key="9">
    <source>
        <dbReference type="Proteomes" id="UP000515788"/>
    </source>
</evidence>
<dbReference type="GeneID" id="59323528"/>
<name>A0A7G3ZA95_9SACH</name>
<dbReference type="GO" id="GO:0006606">
    <property type="term" value="P:protein import into nucleus"/>
    <property type="evidence" value="ECO:0007669"/>
    <property type="project" value="TreeGrafter"/>
</dbReference>
<evidence type="ECO:0000313" key="8">
    <source>
        <dbReference type="EMBL" id="QLL30431.1"/>
    </source>
</evidence>